<gene>
    <name evidence="5" type="ORF">Tasa_052_023</name>
</gene>
<dbReference type="InterPro" id="IPR000160">
    <property type="entry name" value="GGDEF_dom"/>
</dbReference>
<dbReference type="PANTHER" id="PTHR44757">
    <property type="entry name" value="DIGUANYLATE CYCLASE DGCP"/>
    <property type="match status" value="1"/>
</dbReference>
<dbReference type="STRING" id="1231623.Tasa_052_023"/>
<dbReference type="NCBIfam" id="TIGR00229">
    <property type="entry name" value="sensory_box"/>
    <property type="match status" value="2"/>
</dbReference>
<dbReference type="CDD" id="cd01948">
    <property type="entry name" value="EAL"/>
    <property type="match status" value="1"/>
</dbReference>
<dbReference type="Gene3D" id="3.30.70.270">
    <property type="match status" value="1"/>
</dbReference>
<name>A0A0D6MQI1_9PROT</name>
<dbReference type="InterPro" id="IPR029787">
    <property type="entry name" value="Nucleotide_cyclase"/>
</dbReference>
<dbReference type="InterPro" id="IPR001610">
    <property type="entry name" value="PAC"/>
</dbReference>
<protein>
    <submittedName>
        <fullName evidence="5">PAS/PAC sensor-containing diguanylate cyclase/phosphodiesterase</fullName>
    </submittedName>
</protein>
<dbReference type="InterPro" id="IPR035965">
    <property type="entry name" value="PAS-like_dom_sf"/>
</dbReference>
<dbReference type="SUPFAM" id="SSF55073">
    <property type="entry name" value="Nucleotide cyclase"/>
    <property type="match status" value="1"/>
</dbReference>
<sequence>MQPLPDLAPVPATVPATVPVPVPGTLRPNDDSLYRMLVQNVTDFAIYLLSPDGIVTNWNAGAQRAKGYLPEEIVGQHFSRFYLEEDRAADLPDRALAIARRDGKFEDEGWRLRKDGSRLRAHVVIDPVYDETDTLIGFAKITRDITAQYEARRAADEQTRNFRLLAQGVTDHSIYMLDTQGRVSNWNAGAERTKGYAAQDIVGRHFSIFYTADDRQAGLPYRGLATALARGKFENEGWRVRRDGSCFWALVTIDPIYDEHQRHIGFANITHDLTSHKNQLDQIKAMRDNLDLALAHMSQGLCLFDSHECLVVRNSRFTELLALDGAALPPGSTYTDLLWLMHARSSASAEQIAARVSEARARHLTASTVPAHQQEYTLNGRIITISDRFLPDGGWVSTIDDVTERREMEREVVHLAHHDVLTDLPNRAAFQTRLTETLTNPGRTTSCALIYIDLDRFKQINDSFGHPMGDEVLRITAGRIRENVRPRDTVARLGGDEFVILCQDVYEDRDAESLAERLARDLSRPLDLTCGTIATSASIGVAMAGPDDTDAEALIHHADLAMYAAKDAGRGRALRYEPGMREALQKRRALEHDLRESLENDGFALVYQPVVDTKTGRITSFETLLRWHHPVRGNIPPIDFIPFAEEIGLMPRIDDWVMRTACRQATHWREDIGVSVNLSPTRLRLPGLVDAVRITLADCGLAPERLEIEITETSMIADLDNARTVLGELRALGVKIAMDDFGTGYSSLSFLREIPFTRIKIDRSFINDLGESAEATAIVRAIAGICNSLDVHVTAEGVETDNQANLLRREGCFEHQGYLISRPCPPQDIDEWIRAFDAAPAAVDTRNVTRLVS</sequence>
<feature type="domain" description="PAS" evidence="1">
    <location>
        <begin position="158"/>
        <end position="231"/>
    </location>
</feature>
<feature type="domain" description="PAC" evidence="2">
    <location>
        <begin position="105"/>
        <end position="157"/>
    </location>
</feature>
<dbReference type="SUPFAM" id="SSF55785">
    <property type="entry name" value="PYP-like sensor domain (PAS domain)"/>
    <property type="match status" value="2"/>
</dbReference>
<dbReference type="Gene3D" id="3.20.20.450">
    <property type="entry name" value="EAL domain"/>
    <property type="match status" value="1"/>
</dbReference>
<dbReference type="Pfam" id="PF12860">
    <property type="entry name" value="PAS_7"/>
    <property type="match status" value="1"/>
</dbReference>
<comment type="caution">
    <text evidence="5">The sequence shown here is derived from an EMBL/GenBank/DDBJ whole genome shotgun (WGS) entry which is preliminary data.</text>
</comment>
<dbReference type="InterPro" id="IPR001633">
    <property type="entry name" value="EAL_dom"/>
</dbReference>
<dbReference type="InterPro" id="IPR043128">
    <property type="entry name" value="Rev_trsase/Diguanyl_cyclase"/>
</dbReference>
<dbReference type="AlphaFoldDB" id="A0A0D6MQI1"/>
<dbReference type="SUPFAM" id="SSF141868">
    <property type="entry name" value="EAL domain-like"/>
    <property type="match status" value="1"/>
</dbReference>
<dbReference type="PROSITE" id="PS50113">
    <property type="entry name" value="PAC"/>
    <property type="match status" value="2"/>
</dbReference>
<feature type="domain" description="PAC" evidence="2">
    <location>
        <begin position="233"/>
        <end position="285"/>
    </location>
</feature>
<feature type="domain" description="PAS" evidence="1">
    <location>
        <begin position="30"/>
        <end position="87"/>
    </location>
</feature>
<dbReference type="Proteomes" id="UP000032679">
    <property type="component" value="Unassembled WGS sequence"/>
</dbReference>
<dbReference type="Pfam" id="PF00990">
    <property type="entry name" value="GGDEF"/>
    <property type="match status" value="1"/>
</dbReference>
<dbReference type="FunFam" id="3.30.70.270:FF:000001">
    <property type="entry name" value="Diguanylate cyclase domain protein"/>
    <property type="match status" value="1"/>
</dbReference>
<evidence type="ECO:0000259" key="1">
    <source>
        <dbReference type="PROSITE" id="PS50112"/>
    </source>
</evidence>
<dbReference type="CDD" id="cd00130">
    <property type="entry name" value="PAS"/>
    <property type="match status" value="2"/>
</dbReference>
<evidence type="ECO:0000259" key="2">
    <source>
        <dbReference type="PROSITE" id="PS50113"/>
    </source>
</evidence>
<dbReference type="PROSITE" id="PS50887">
    <property type="entry name" value="GGDEF"/>
    <property type="match status" value="1"/>
</dbReference>
<dbReference type="PROSITE" id="PS50112">
    <property type="entry name" value="PAS"/>
    <property type="match status" value="2"/>
</dbReference>
<dbReference type="InterPro" id="IPR035919">
    <property type="entry name" value="EAL_sf"/>
</dbReference>
<proteinExistence type="predicted"/>
<dbReference type="Pfam" id="PF00563">
    <property type="entry name" value="EAL"/>
    <property type="match status" value="1"/>
</dbReference>
<feature type="domain" description="GGDEF" evidence="4">
    <location>
        <begin position="445"/>
        <end position="578"/>
    </location>
</feature>
<evidence type="ECO:0000259" key="4">
    <source>
        <dbReference type="PROSITE" id="PS50887"/>
    </source>
</evidence>
<dbReference type="PANTHER" id="PTHR44757:SF2">
    <property type="entry name" value="BIOFILM ARCHITECTURE MAINTENANCE PROTEIN MBAA"/>
    <property type="match status" value="1"/>
</dbReference>
<dbReference type="CDD" id="cd01949">
    <property type="entry name" value="GGDEF"/>
    <property type="match status" value="1"/>
</dbReference>
<organism evidence="5 6">
    <name type="scientific">Tanticharoenia sakaeratensis NBRC 103193</name>
    <dbReference type="NCBI Taxonomy" id="1231623"/>
    <lineage>
        <taxon>Bacteria</taxon>
        <taxon>Pseudomonadati</taxon>
        <taxon>Pseudomonadota</taxon>
        <taxon>Alphaproteobacteria</taxon>
        <taxon>Acetobacterales</taxon>
        <taxon>Acetobacteraceae</taxon>
        <taxon>Tanticharoenia</taxon>
    </lineage>
</organism>
<dbReference type="RefSeq" id="WP_048851007.1">
    <property type="nucleotide sequence ID" value="NZ_BALE01000052.1"/>
</dbReference>
<dbReference type="InterPro" id="IPR052155">
    <property type="entry name" value="Biofilm_reg_signaling"/>
</dbReference>
<reference evidence="5 6" key="1">
    <citation type="submission" date="2012-10" db="EMBL/GenBank/DDBJ databases">
        <title>Genome sequencing of Tanticharoenia sakaeratensis NBRC 103193.</title>
        <authorList>
            <person name="Azuma Y."/>
            <person name="Hadano H."/>
            <person name="Hirakawa H."/>
            <person name="Matsushita K."/>
        </authorList>
    </citation>
    <scope>NUCLEOTIDE SEQUENCE [LARGE SCALE GENOMIC DNA]</scope>
    <source>
        <strain evidence="5 6">NBRC 103193</strain>
    </source>
</reference>
<evidence type="ECO:0000259" key="3">
    <source>
        <dbReference type="PROSITE" id="PS50883"/>
    </source>
</evidence>
<dbReference type="SMART" id="SM00267">
    <property type="entry name" value="GGDEF"/>
    <property type="match status" value="1"/>
</dbReference>
<keyword evidence="6" id="KW-1185">Reference proteome</keyword>
<dbReference type="InterPro" id="IPR000014">
    <property type="entry name" value="PAS"/>
</dbReference>
<dbReference type="GO" id="GO:0003824">
    <property type="term" value="F:catalytic activity"/>
    <property type="evidence" value="ECO:0007669"/>
    <property type="project" value="UniProtKB-ARBA"/>
</dbReference>
<dbReference type="SMART" id="SM00091">
    <property type="entry name" value="PAS"/>
    <property type="match status" value="3"/>
</dbReference>
<dbReference type="Pfam" id="PF00989">
    <property type="entry name" value="PAS"/>
    <property type="match status" value="2"/>
</dbReference>
<feature type="domain" description="EAL" evidence="3">
    <location>
        <begin position="587"/>
        <end position="837"/>
    </location>
</feature>
<dbReference type="EMBL" id="BALE01000052">
    <property type="protein sequence ID" value="GAN55660.1"/>
    <property type="molecule type" value="Genomic_DNA"/>
</dbReference>
<dbReference type="SMART" id="SM00052">
    <property type="entry name" value="EAL"/>
    <property type="match status" value="1"/>
</dbReference>
<dbReference type="InterPro" id="IPR013767">
    <property type="entry name" value="PAS_fold"/>
</dbReference>
<dbReference type="PROSITE" id="PS50883">
    <property type="entry name" value="EAL"/>
    <property type="match status" value="1"/>
</dbReference>
<dbReference type="SMART" id="SM00086">
    <property type="entry name" value="PAC"/>
    <property type="match status" value="2"/>
</dbReference>
<dbReference type="NCBIfam" id="TIGR00254">
    <property type="entry name" value="GGDEF"/>
    <property type="match status" value="1"/>
</dbReference>
<dbReference type="GO" id="GO:0006355">
    <property type="term" value="P:regulation of DNA-templated transcription"/>
    <property type="evidence" value="ECO:0007669"/>
    <property type="project" value="InterPro"/>
</dbReference>
<accession>A0A0D6MQI1</accession>
<evidence type="ECO:0000313" key="6">
    <source>
        <dbReference type="Proteomes" id="UP000032679"/>
    </source>
</evidence>
<dbReference type="Gene3D" id="3.30.450.20">
    <property type="entry name" value="PAS domain"/>
    <property type="match status" value="3"/>
</dbReference>
<dbReference type="InterPro" id="IPR000700">
    <property type="entry name" value="PAS-assoc_C"/>
</dbReference>
<evidence type="ECO:0000313" key="5">
    <source>
        <dbReference type="EMBL" id="GAN55660.1"/>
    </source>
</evidence>
<dbReference type="OrthoDB" id="9793210at2"/>